<keyword evidence="2" id="KW-0732">Signal</keyword>
<accession>A0A1V6P9A4</accession>
<evidence type="ECO:0000313" key="3">
    <source>
        <dbReference type="EMBL" id="OQD73525.1"/>
    </source>
</evidence>
<feature type="compositionally biased region" description="Polar residues" evidence="1">
    <location>
        <begin position="162"/>
        <end position="184"/>
    </location>
</feature>
<feature type="compositionally biased region" description="Low complexity" evidence="1">
    <location>
        <begin position="100"/>
        <end position="110"/>
    </location>
</feature>
<feature type="region of interest" description="Disordered" evidence="1">
    <location>
        <begin position="161"/>
        <end position="224"/>
    </location>
</feature>
<dbReference type="EMBL" id="MDYN01000207">
    <property type="protein sequence ID" value="OQD73525.1"/>
    <property type="molecule type" value="Genomic_DNA"/>
</dbReference>
<organism evidence="3 4">
    <name type="scientific">Penicillium antarcticum</name>
    <dbReference type="NCBI Taxonomy" id="416450"/>
    <lineage>
        <taxon>Eukaryota</taxon>
        <taxon>Fungi</taxon>
        <taxon>Dikarya</taxon>
        <taxon>Ascomycota</taxon>
        <taxon>Pezizomycotina</taxon>
        <taxon>Eurotiomycetes</taxon>
        <taxon>Eurotiomycetidae</taxon>
        <taxon>Eurotiales</taxon>
        <taxon>Aspergillaceae</taxon>
        <taxon>Penicillium</taxon>
    </lineage>
</organism>
<reference evidence="4" key="1">
    <citation type="journal article" date="2017" name="Nat. Microbiol.">
        <title>Global analysis of biosynthetic gene clusters reveals vast potential of secondary metabolite production in Penicillium species.</title>
        <authorList>
            <person name="Nielsen J.C."/>
            <person name="Grijseels S."/>
            <person name="Prigent S."/>
            <person name="Ji B."/>
            <person name="Dainat J."/>
            <person name="Nielsen K.F."/>
            <person name="Frisvad J.C."/>
            <person name="Workman M."/>
            <person name="Nielsen J."/>
        </authorList>
    </citation>
    <scope>NUCLEOTIDE SEQUENCE [LARGE SCALE GENOMIC DNA]</scope>
    <source>
        <strain evidence="4">IBT 31811</strain>
    </source>
</reference>
<comment type="caution">
    <text evidence="3">The sequence shown here is derived from an EMBL/GenBank/DDBJ whole genome shotgun (WGS) entry which is preliminary data.</text>
</comment>
<feature type="chain" id="PRO_5013388545" evidence="2">
    <location>
        <begin position="22"/>
        <end position="224"/>
    </location>
</feature>
<feature type="compositionally biased region" description="Low complexity" evidence="1">
    <location>
        <begin position="204"/>
        <end position="224"/>
    </location>
</feature>
<evidence type="ECO:0000313" key="4">
    <source>
        <dbReference type="Proteomes" id="UP000191672"/>
    </source>
</evidence>
<feature type="signal peptide" evidence="2">
    <location>
        <begin position="1"/>
        <end position="21"/>
    </location>
</feature>
<gene>
    <name evidence="3" type="ORF">PENANT_c207G08574</name>
</gene>
<dbReference type="Proteomes" id="UP000191672">
    <property type="component" value="Unassembled WGS sequence"/>
</dbReference>
<evidence type="ECO:0000256" key="1">
    <source>
        <dbReference type="SAM" id="MobiDB-lite"/>
    </source>
</evidence>
<sequence>MTSRPILVLVKVSFIALKTTAVPFDSAPPRGGTSFYGIGAAYRHLPPEERTRRALSAVPVIAESLRTTGRNSPSQTQPEFSNPERGPIHPSSTNIEIELTPSTSNSNTSNRYNLRPNRPTSFAERKPQYMVDRVHFPHFFESYSDHLKPYDLLDSEYVPLSHTPTPGSSEYSHSVNSTQPSEASSLELFGLEPRSPELSDYTPSVHSIRSSGSSSAEFFSTEEP</sequence>
<dbReference type="AlphaFoldDB" id="A0A1V6P9A4"/>
<evidence type="ECO:0000256" key="2">
    <source>
        <dbReference type="SAM" id="SignalP"/>
    </source>
</evidence>
<protein>
    <submittedName>
        <fullName evidence="3">Uncharacterized protein</fullName>
    </submittedName>
</protein>
<feature type="compositionally biased region" description="Polar residues" evidence="1">
    <location>
        <begin position="66"/>
        <end position="80"/>
    </location>
</feature>
<keyword evidence="4" id="KW-1185">Reference proteome</keyword>
<name>A0A1V6P9A4_9EURO</name>
<proteinExistence type="predicted"/>
<feature type="region of interest" description="Disordered" evidence="1">
    <location>
        <begin position="66"/>
        <end position="126"/>
    </location>
</feature>